<dbReference type="Pfam" id="PF13731">
    <property type="entry name" value="WxL"/>
    <property type="match status" value="1"/>
</dbReference>
<dbReference type="Proteomes" id="UP000032407">
    <property type="component" value="Unassembled WGS sequence"/>
</dbReference>
<proteinExistence type="predicted"/>
<feature type="domain" description="WxL" evidence="1">
    <location>
        <begin position="47"/>
        <end position="256"/>
    </location>
</feature>
<protein>
    <submittedName>
        <fullName evidence="2">Cell surface protein</fullName>
    </submittedName>
</protein>
<dbReference type="InterPro" id="IPR027994">
    <property type="entry name" value="WxL_dom"/>
</dbReference>
<evidence type="ECO:0000313" key="3">
    <source>
        <dbReference type="Proteomes" id="UP000032407"/>
    </source>
</evidence>
<evidence type="ECO:0000259" key="1">
    <source>
        <dbReference type="Pfam" id="PF13731"/>
    </source>
</evidence>
<name>A0A9X0FDU5_BACTU</name>
<accession>A0A9X0FDU5</accession>
<dbReference type="EMBL" id="AMYJ01000001">
    <property type="protein sequence ID" value="KIU76648.1"/>
    <property type="molecule type" value="Genomic_DNA"/>
</dbReference>
<comment type="caution">
    <text evidence="2">The sequence shown here is derived from an EMBL/GenBank/DDBJ whole genome shotgun (WGS) entry which is preliminary data.</text>
</comment>
<evidence type="ECO:0000313" key="2">
    <source>
        <dbReference type="EMBL" id="KIU76648.1"/>
    </source>
</evidence>
<dbReference type="AlphaFoldDB" id="A0A9X0FDU5"/>
<gene>
    <name evidence="2" type="ORF">C797_00525</name>
</gene>
<organism evidence="2 3">
    <name type="scientific">Bacillus thuringiensis Sbt003</name>
    <dbReference type="NCBI Taxonomy" id="1235825"/>
    <lineage>
        <taxon>Bacteria</taxon>
        <taxon>Bacillati</taxon>
        <taxon>Bacillota</taxon>
        <taxon>Bacilli</taxon>
        <taxon>Bacillales</taxon>
        <taxon>Bacillaceae</taxon>
        <taxon>Bacillus</taxon>
        <taxon>Bacillus cereus group</taxon>
    </lineage>
</organism>
<reference evidence="2 3" key="1">
    <citation type="journal article" date="2015" name="Sci. Rep.">
        <title>The expression and crystallization of Cry65Aa require two C-termini, revealing a novel evolutionary strategy of Bacillus thuringiensis Cry proteins.</title>
        <authorList>
            <person name="Peng D.H."/>
            <person name="Pang C.Y."/>
            <person name="Wu H."/>
            <person name="Huang Q."/>
            <person name="Zheng J.S."/>
            <person name="Sun M."/>
        </authorList>
    </citation>
    <scope>NUCLEOTIDE SEQUENCE [LARGE SCALE GENOMIC DNA]</scope>
    <source>
        <strain evidence="2 3">Sbt003</strain>
    </source>
</reference>
<sequence>MKIKNKCFLKKKEYKTMKLAKLALIGAVTLSSVSVGTSTFAAEKDGGKLDSKAFIKFEKNTDKIDVVNPENPDETVDPVDPDKKGTDGPLSIDYVSNFNFKTQKASGNNEIYFAELDKVKKKVDGSVIDVPNYVQVTDNRGTNAGWHLTVKQNGQFKTADDKALDGAALTLKNSALKSNAGSDAPTAEQSITLNPSGAASDLIDAKENQGMGTWVNTFGKDATEAKQSVELSVPGKTKKEQTQYTTSLTWELTDAPM</sequence>